<organism evidence="1 2">
    <name type="scientific">Larinioides sclopetarius</name>
    <dbReference type="NCBI Taxonomy" id="280406"/>
    <lineage>
        <taxon>Eukaryota</taxon>
        <taxon>Metazoa</taxon>
        <taxon>Ecdysozoa</taxon>
        <taxon>Arthropoda</taxon>
        <taxon>Chelicerata</taxon>
        <taxon>Arachnida</taxon>
        <taxon>Araneae</taxon>
        <taxon>Araneomorphae</taxon>
        <taxon>Entelegynae</taxon>
        <taxon>Araneoidea</taxon>
        <taxon>Araneidae</taxon>
        <taxon>Larinioides</taxon>
    </lineage>
</organism>
<proteinExistence type="predicted"/>
<dbReference type="EMBL" id="CAXIEN010000410">
    <property type="protein sequence ID" value="CAL1297021.1"/>
    <property type="molecule type" value="Genomic_DNA"/>
</dbReference>
<gene>
    <name evidence="1" type="ORF">LARSCL_LOCUS20052</name>
</gene>
<evidence type="ECO:0000313" key="2">
    <source>
        <dbReference type="Proteomes" id="UP001497382"/>
    </source>
</evidence>
<accession>A0AAV2BMJ9</accession>
<sequence>MVGALSSWKILCLAGNKVCILEWTWLAKTSLYFSAMILSFRVTIGKAEKHKTTAHIMTDPLPCLMVGKRQSRSSRAGVLLTCTRLVVEESVKDDSSDHILLSFFHQTMIGQVSLHGRCIIILENSMSGRK</sequence>
<reference evidence="1 2" key="1">
    <citation type="submission" date="2024-04" db="EMBL/GenBank/DDBJ databases">
        <authorList>
            <person name="Rising A."/>
            <person name="Reimegard J."/>
            <person name="Sonavane S."/>
            <person name="Akerstrom W."/>
            <person name="Nylinder S."/>
            <person name="Hedman E."/>
            <person name="Kallberg Y."/>
        </authorList>
    </citation>
    <scope>NUCLEOTIDE SEQUENCE [LARGE SCALE GENOMIC DNA]</scope>
</reference>
<dbReference type="Proteomes" id="UP001497382">
    <property type="component" value="Unassembled WGS sequence"/>
</dbReference>
<comment type="caution">
    <text evidence="1">The sequence shown here is derived from an EMBL/GenBank/DDBJ whole genome shotgun (WGS) entry which is preliminary data.</text>
</comment>
<evidence type="ECO:0000313" key="1">
    <source>
        <dbReference type="EMBL" id="CAL1297021.1"/>
    </source>
</evidence>
<protein>
    <submittedName>
        <fullName evidence="1">Uncharacterized protein</fullName>
    </submittedName>
</protein>
<dbReference type="AlphaFoldDB" id="A0AAV2BMJ9"/>
<name>A0AAV2BMJ9_9ARAC</name>
<keyword evidence="2" id="KW-1185">Reference proteome</keyword>